<dbReference type="SFLD" id="SFLDG01136">
    <property type="entry name" value="C1.6:_Phosphoserine_Phosphatas"/>
    <property type="match status" value="1"/>
</dbReference>
<dbReference type="SUPFAM" id="SSF56784">
    <property type="entry name" value="HAD-like"/>
    <property type="match status" value="1"/>
</dbReference>
<feature type="active site" description="Nucleophile" evidence="14">
    <location>
        <position position="124"/>
    </location>
</feature>
<dbReference type="InterPro" id="IPR050582">
    <property type="entry name" value="HAD-like_SerB"/>
</dbReference>
<evidence type="ECO:0000256" key="3">
    <source>
        <dbReference type="ARBA" id="ARBA00009184"/>
    </source>
</evidence>
<evidence type="ECO:0000256" key="8">
    <source>
        <dbReference type="ARBA" id="ARBA00022801"/>
    </source>
</evidence>
<dbReference type="GO" id="GO:0000287">
    <property type="term" value="F:magnesium ion binding"/>
    <property type="evidence" value="ECO:0007669"/>
    <property type="project" value="TreeGrafter"/>
</dbReference>
<dbReference type="InterPro" id="IPR036412">
    <property type="entry name" value="HAD-like_sf"/>
</dbReference>
<proteinExistence type="inferred from homology"/>
<dbReference type="GO" id="GO:0006564">
    <property type="term" value="P:L-serine biosynthetic process"/>
    <property type="evidence" value="ECO:0007669"/>
    <property type="project" value="UniProtKB-KW"/>
</dbReference>
<dbReference type="KEGG" id="acr:Acry_2835"/>
<keyword evidence="10" id="KW-0718">Serine biosynthesis</keyword>
<evidence type="ECO:0000256" key="7">
    <source>
        <dbReference type="ARBA" id="ARBA00022723"/>
    </source>
</evidence>
<gene>
    <name evidence="15" type="ordered locus">Acry_2835</name>
</gene>
<evidence type="ECO:0000313" key="15">
    <source>
        <dbReference type="EMBL" id="ABQ32025.1"/>
    </source>
</evidence>
<dbReference type="GO" id="GO:0036424">
    <property type="term" value="F:L-phosphoserine phosphatase activity"/>
    <property type="evidence" value="ECO:0007669"/>
    <property type="project" value="InterPro"/>
</dbReference>
<dbReference type="SFLD" id="SFLDS00003">
    <property type="entry name" value="Haloacid_Dehalogenase"/>
    <property type="match status" value="1"/>
</dbReference>
<keyword evidence="8 15" id="KW-0378">Hydrolase</keyword>
<evidence type="ECO:0000256" key="10">
    <source>
        <dbReference type="ARBA" id="ARBA00023299"/>
    </source>
</evidence>
<evidence type="ECO:0000256" key="4">
    <source>
        <dbReference type="ARBA" id="ARBA00012640"/>
    </source>
</evidence>
<organism evidence="15 16">
    <name type="scientific">Acidiphilium cryptum (strain JF-5)</name>
    <dbReference type="NCBI Taxonomy" id="349163"/>
    <lineage>
        <taxon>Bacteria</taxon>
        <taxon>Pseudomonadati</taxon>
        <taxon>Pseudomonadota</taxon>
        <taxon>Alphaproteobacteria</taxon>
        <taxon>Acetobacterales</taxon>
        <taxon>Acidocellaceae</taxon>
        <taxon>Acidiphilium</taxon>
    </lineage>
</organism>
<dbReference type="InterPro" id="IPR004469">
    <property type="entry name" value="PSP"/>
</dbReference>
<comment type="similarity">
    <text evidence="3">Belongs to the HAD-like hydrolase superfamily. SerB family.</text>
</comment>
<dbReference type="UniPathway" id="UPA00135">
    <property type="reaction ID" value="UER00198"/>
</dbReference>
<dbReference type="eggNOG" id="COG0560">
    <property type="taxonomic scope" value="Bacteria"/>
</dbReference>
<sequence length="332" mass="34936">MIVPPKRCAAARARADLPEAVGPATISSGLAGGAEHALGDWVMKFVLVLVAARDKVTLTDTMVARVRELAAGGPPVWLSPGEAAEIPCMNPPDFALVRAAIDNAPVDVMCVRDRGRRKAVLVADMDSTIVTSETLDELAAEAGVGERVAAITARSMAGELDFADALRERVALLEGLDVAALERTWRRTAIMPGARELVATMRAHGAVTALVSGGFTWFTSRVAAEVGFDTHRANELLDDGTRLIGRVAEPVLDRDAKRTALHELAATRGVKLSATLAVGDGANDLAMIADAGLGVAYHAKPILAEAAPVRIEHGDLRALLFAQGYPAASFRE</sequence>
<dbReference type="Gene3D" id="3.40.50.1000">
    <property type="entry name" value="HAD superfamily/HAD-like"/>
    <property type="match status" value="1"/>
</dbReference>
<keyword evidence="16" id="KW-1185">Reference proteome</keyword>
<name>A5G2E3_ACICJ</name>
<dbReference type="PANTHER" id="PTHR43344">
    <property type="entry name" value="PHOSPHOSERINE PHOSPHATASE"/>
    <property type="match status" value="1"/>
</dbReference>
<reference evidence="15 16" key="1">
    <citation type="submission" date="2007-05" db="EMBL/GenBank/DDBJ databases">
        <title>Complete sequence of chromosome of Acidiphilium cryptum JF-5.</title>
        <authorList>
            <consortium name="US DOE Joint Genome Institute"/>
            <person name="Copeland A."/>
            <person name="Lucas S."/>
            <person name="Lapidus A."/>
            <person name="Barry K."/>
            <person name="Detter J.C."/>
            <person name="Glavina del Rio T."/>
            <person name="Hammon N."/>
            <person name="Israni S."/>
            <person name="Dalin E."/>
            <person name="Tice H."/>
            <person name="Pitluck S."/>
            <person name="Sims D."/>
            <person name="Brettin T."/>
            <person name="Bruce D."/>
            <person name="Han C."/>
            <person name="Schmutz J."/>
            <person name="Larimer F."/>
            <person name="Land M."/>
            <person name="Hauser L."/>
            <person name="Kyrpides N."/>
            <person name="Kim E."/>
            <person name="Magnuson T."/>
            <person name="Richardson P."/>
        </authorList>
    </citation>
    <scope>NUCLEOTIDE SEQUENCE [LARGE SCALE GENOMIC DNA]</scope>
    <source>
        <strain evidence="15 16">JF-5</strain>
    </source>
</reference>
<dbReference type="EC" id="3.1.3.3" evidence="4"/>
<evidence type="ECO:0000313" key="16">
    <source>
        <dbReference type="Proteomes" id="UP000000245"/>
    </source>
</evidence>
<dbReference type="GO" id="GO:0005737">
    <property type="term" value="C:cytoplasm"/>
    <property type="evidence" value="ECO:0007669"/>
    <property type="project" value="TreeGrafter"/>
</dbReference>
<evidence type="ECO:0000256" key="14">
    <source>
        <dbReference type="PIRSR" id="PIRSR604469-1"/>
    </source>
</evidence>
<dbReference type="NCBIfam" id="TIGR01488">
    <property type="entry name" value="HAD-SF-IB"/>
    <property type="match status" value="1"/>
</dbReference>
<evidence type="ECO:0000256" key="9">
    <source>
        <dbReference type="ARBA" id="ARBA00022842"/>
    </source>
</evidence>
<protein>
    <recommendedName>
        <fullName evidence="5">Phosphoserine phosphatase</fullName>
        <ecNumber evidence="4">3.1.3.3</ecNumber>
    </recommendedName>
    <alternativeName>
        <fullName evidence="11">O-phosphoserine phosphohydrolase</fullName>
    </alternativeName>
</protein>
<comment type="catalytic activity">
    <reaction evidence="12">
        <text>O-phospho-L-serine + H2O = L-serine + phosphate</text>
        <dbReference type="Rhea" id="RHEA:21208"/>
        <dbReference type="ChEBI" id="CHEBI:15377"/>
        <dbReference type="ChEBI" id="CHEBI:33384"/>
        <dbReference type="ChEBI" id="CHEBI:43474"/>
        <dbReference type="ChEBI" id="CHEBI:57524"/>
        <dbReference type="EC" id="3.1.3.3"/>
    </reaction>
</comment>
<keyword evidence="7" id="KW-0479">Metal-binding</keyword>
<dbReference type="Pfam" id="PF12710">
    <property type="entry name" value="HAD"/>
    <property type="match status" value="1"/>
</dbReference>
<dbReference type="HOGENOM" id="CLU_036368_4_2_5"/>
<accession>A5G2E3</accession>
<evidence type="ECO:0000256" key="2">
    <source>
        <dbReference type="ARBA" id="ARBA00005135"/>
    </source>
</evidence>
<dbReference type="SFLD" id="SFLDG01137">
    <property type="entry name" value="C1.6.1:_Phosphoserine_Phosphat"/>
    <property type="match status" value="1"/>
</dbReference>
<evidence type="ECO:0000256" key="12">
    <source>
        <dbReference type="ARBA" id="ARBA00048138"/>
    </source>
</evidence>
<dbReference type="EMBL" id="CP000697">
    <property type="protein sequence ID" value="ABQ32025.1"/>
    <property type="molecule type" value="Genomic_DNA"/>
</dbReference>
<evidence type="ECO:0000256" key="1">
    <source>
        <dbReference type="ARBA" id="ARBA00001946"/>
    </source>
</evidence>
<comment type="pathway">
    <text evidence="2">Amino-acid biosynthesis; L-serine biosynthesis; L-serine from 3-phospho-D-glycerate: step 3/3.</text>
</comment>
<dbReference type="NCBIfam" id="TIGR00338">
    <property type="entry name" value="serB"/>
    <property type="match status" value="1"/>
</dbReference>
<evidence type="ECO:0000256" key="13">
    <source>
        <dbReference type="ARBA" id="ARBA00048523"/>
    </source>
</evidence>
<comment type="cofactor">
    <cofactor evidence="1">
        <name>Mg(2+)</name>
        <dbReference type="ChEBI" id="CHEBI:18420"/>
    </cofactor>
</comment>
<keyword evidence="9" id="KW-0460">Magnesium</keyword>
<dbReference type="PANTHER" id="PTHR43344:SF2">
    <property type="entry name" value="PHOSPHOSERINE PHOSPHATASE"/>
    <property type="match status" value="1"/>
</dbReference>
<dbReference type="InterPro" id="IPR023214">
    <property type="entry name" value="HAD_sf"/>
</dbReference>
<dbReference type="STRING" id="349163.Acry_2835"/>
<comment type="catalytic activity">
    <reaction evidence="13">
        <text>O-phospho-D-serine + H2O = D-serine + phosphate</text>
        <dbReference type="Rhea" id="RHEA:24873"/>
        <dbReference type="ChEBI" id="CHEBI:15377"/>
        <dbReference type="ChEBI" id="CHEBI:35247"/>
        <dbReference type="ChEBI" id="CHEBI:43474"/>
        <dbReference type="ChEBI" id="CHEBI:58680"/>
        <dbReference type="EC" id="3.1.3.3"/>
    </reaction>
</comment>
<evidence type="ECO:0000256" key="6">
    <source>
        <dbReference type="ARBA" id="ARBA00022605"/>
    </source>
</evidence>
<dbReference type="AlphaFoldDB" id="A5G2E3"/>
<feature type="active site" description="Proton donor" evidence="14">
    <location>
        <position position="126"/>
    </location>
</feature>
<keyword evidence="6" id="KW-0028">Amino-acid biosynthesis</keyword>
<dbReference type="SFLD" id="SFLDF00029">
    <property type="entry name" value="phosphoserine_phosphatase"/>
    <property type="match status" value="1"/>
</dbReference>
<evidence type="ECO:0000256" key="11">
    <source>
        <dbReference type="ARBA" id="ARBA00031693"/>
    </source>
</evidence>
<dbReference type="Proteomes" id="UP000000245">
    <property type="component" value="Chromosome"/>
</dbReference>
<evidence type="ECO:0000256" key="5">
    <source>
        <dbReference type="ARBA" id="ARBA00015196"/>
    </source>
</evidence>